<dbReference type="RefSeq" id="WP_010536831.1">
    <property type="nucleotide sequence ID" value="NZ_CACRSZ010000047.1"/>
</dbReference>
<name>A0AAW5NUE1_9BACE</name>
<dbReference type="Proteomes" id="UP001204548">
    <property type="component" value="Unassembled WGS sequence"/>
</dbReference>
<evidence type="ECO:0008006" key="4">
    <source>
        <dbReference type="Google" id="ProtNLM"/>
    </source>
</evidence>
<accession>A0AAW5NUE1</accession>
<comment type="caution">
    <text evidence="2">The sequence shown here is derived from an EMBL/GenBank/DDBJ whole genome shotgun (WGS) entry which is preliminary data.</text>
</comment>
<dbReference type="AlphaFoldDB" id="A0AAW5NUE1"/>
<evidence type="ECO:0000313" key="3">
    <source>
        <dbReference type="Proteomes" id="UP001204548"/>
    </source>
</evidence>
<dbReference type="PROSITE" id="PS51257">
    <property type="entry name" value="PROKAR_LIPOPROTEIN"/>
    <property type="match status" value="1"/>
</dbReference>
<dbReference type="EMBL" id="JANUTS010000001">
    <property type="protein sequence ID" value="MCS2792207.1"/>
    <property type="molecule type" value="Genomic_DNA"/>
</dbReference>
<evidence type="ECO:0000256" key="1">
    <source>
        <dbReference type="SAM" id="SignalP"/>
    </source>
</evidence>
<evidence type="ECO:0000313" key="2">
    <source>
        <dbReference type="EMBL" id="MCS2792207.1"/>
    </source>
</evidence>
<organism evidence="2 3">
    <name type="scientific">Bacteroides faecis</name>
    <dbReference type="NCBI Taxonomy" id="674529"/>
    <lineage>
        <taxon>Bacteria</taxon>
        <taxon>Pseudomonadati</taxon>
        <taxon>Bacteroidota</taxon>
        <taxon>Bacteroidia</taxon>
        <taxon>Bacteroidales</taxon>
        <taxon>Bacteroidaceae</taxon>
        <taxon>Bacteroides</taxon>
    </lineage>
</organism>
<feature type="signal peptide" evidence="1">
    <location>
        <begin position="1"/>
        <end position="25"/>
    </location>
</feature>
<reference evidence="2" key="1">
    <citation type="submission" date="2022-08" db="EMBL/GenBank/DDBJ databases">
        <title>Genome Sequencing of Bacteroides fragilis Group Isolates with Nanopore Technology.</title>
        <authorList>
            <person name="Tisza M.J."/>
            <person name="Smith D."/>
            <person name="Dekker J.P."/>
        </authorList>
    </citation>
    <scope>NUCLEOTIDE SEQUENCE</scope>
    <source>
        <strain evidence="2">BFG-351</strain>
    </source>
</reference>
<protein>
    <recommendedName>
        <fullName evidence="4">DUF4906 domain-containing protein</fullName>
    </recommendedName>
</protein>
<gene>
    <name evidence="2" type="ORF">NXW97_09335</name>
</gene>
<proteinExistence type="predicted"/>
<keyword evidence="1" id="KW-0732">Signal</keyword>
<sequence length="430" mass="47978">MKRIHNILYNLLLIAGLSSCVTDNALDDCPNQGGNETATAQVVLSLSIPDGQLPPTRVVSESEVNSLWVLEFENDILKEKIDITAKYNNANGKRLYIAIEETEHPVILSIVANQNVSSLDIGTEKEVALQKLTFDNAQTLKYVPMYGETVEFENINRDNSYDTSVELVRALTKIEIQYSSTQTEEEFTFLGIKVLNTNAKGYVKSLGIPTQTSVKSVAADPVSINSKLKTASVYIAETNNNESNKIQILVHGRYKGTDCWYRLDMIKENEKDEITILKRNYKYVFALQNVNFLGRTESDVMEGDPDNKAFDARLMTLNAEEADILDITTDDEYFLGVNSSTLQSTVNDGGLCFAKLKILTNNVFQGWAIVDAPEGVTFNPGTTGGLANSDEQRKVETVWIYIDKTKVTKDFDFYVTTGKIRKVITVSFSK</sequence>
<feature type="chain" id="PRO_5043924631" description="DUF4906 domain-containing protein" evidence="1">
    <location>
        <begin position="26"/>
        <end position="430"/>
    </location>
</feature>